<protein>
    <recommendedName>
        <fullName evidence="5">SHSP domain-containing protein</fullName>
    </recommendedName>
</protein>
<feature type="domain" description="SHSP" evidence="5">
    <location>
        <begin position="101"/>
        <end position="208"/>
    </location>
</feature>
<evidence type="ECO:0000256" key="4">
    <source>
        <dbReference type="RuleBase" id="RU003616"/>
    </source>
</evidence>
<keyword evidence="1" id="KW-0809">Transit peptide</keyword>
<organism evidence="6 7">
    <name type="scientific">Aristolochia fimbriata</name>
    <name type="common">White veined hardy Dutchman's pipe vine</name>
    <dbReference type="NCBI Taxonomy" id="158543"/>
    <lineage>
        <taxon>Eukaryota</taxon>
        <taxon>Viridiplantae</taxon>
        <taxon>Streptophyta</taxon>
        <taxon>Embryophyta</taxon>
        <taxon>Tracheophyta</taxon>
        <taxon>Spermatophyta</taxon>
        <taxon>Magnoliopsida</taxon>
        <taxon>Magnoliidae</taxon>
        <taxon>Piperales</taxon>
        <taxon>Aristolochiaceae</taxon>
        <taxon>Aristolochia</taxon>
    </lineage>
</organism>
<comment type="caution">
    <text evidence="6">The sequence shown here is derived from an EMBL/GenBank/DDBJ whole genome shotgun (WGS) entry which is preliminary data.</text>
</comment>
<dbReference type="InterPro" id="IPR008978">
    <property type="entry name" value="HSP20-like_chaperone"/>
</dbReference>
<dbReference type="AlphaFoldDB" id="A0AAV7EV10"/>
<dbReference type="PANTHER" id="PTHR46991">
    <property type="entry name" value="23.5 KDA HEAT SHOCK PROTEIN, MITOCHONDRIAL"/>
    <property type="match status" value="1"/>
</dbReference>
<evidence type="ECO:0000256" key="1">
    <source>
        <dbReference type="ARBA" id="ARBA00022946"/>
    </source>
</evidence>
<proteinExistence type="inferred from homology"/>
<dbReference type="PROSITE" id="PS01031">
    <property type="entry name" value="SHSP"/>
    <property type="match status" value="1"/>
</dbReference>
<dbReference type="Gene3D" id="2.60.40.790">
    <property type="match status" value="1"/>
</dbReference>
<evidence type="ECO:0000256" key="2">
    <source>
        <dbReference type="ARBA" id="ARBA00023016"/>
    </source>
</evidence>
<dbReference type="Pfam" id="PF00011">
    <property type="entry name" value="HSP20"/>
    <property type="match status" value="1"/>
</dbReference>
<dbReference type="CDD" id="cd06464">
    <property type="entry name" value="ACD_sHsps-like"/>
    <property type="match status" value="1"/>
</dbReference>
<accession>A0AAV7EV10</accession>
<reference evidence="6 7" key="1">
    <citation type="submission" date="2021-07" db="EMBL/GenBank/DDBJ databases">
        <title>The Aristolochia fimbriata genome: insights into angiosperm evolution, floral development and chemical biosynthesis.</title>
        <authorList>
            <person name="Jiao Y."/>
        </authorList>
    </citation>
    <scope>NUCLEOTIDE SEQUENCE [LARGE SCALE GENOMIC DNA]</scope>
    <source>
        <strain evidence="6">IBCAS-2021</strain>
        <tissue evidence="6">Leaf</tissue>
    </source>
</reference>
<evidence type="ECO:0000313" key="7">
    <source>
        <dbReference type="Proteomes" id="UP000825729"/>
    </source>
</evidence>
<evidence type="ECO:0000259" key="5">
    <source>
        <dbReference type="PROSITE" id="PS01031"/>
    </source>
</evidence>
<comment type="similarity">
    <text evidence="3 4">Belongs to the small heat shock protein (HSP20) family.</text>
</comment>
<keyword evidence="2" id="KW-0346">Stress response</keyword>
<dbReference type="EMBL" id="JAINDJ010000004">
    <property type="protein sequence ID" value="KAG9451472.1"/>
    <property type="molecule type" value="Genomic_DNA"/>
</dbReference>
<dbReference type="PANTHER" id="PTHR46991:SF11">
    <property type="entry name" value="SMALL HEAT SHOCK PROTEIN HSPF"/>
    <property type="match status" value="1"/>
</dbReference>
<keyword evidence="7" id="KW-1185">Reference proteome</keyword>
<dbReference type="InterPro" id="IPR044656">
    <property type="entry name" value="HSP14.7/HSP23.5/HSP23.6-like"/>
</dbReference>
<evidence type="ECO:0000313" key="6">
    <source>
        <dbReference type="EMBL" id="KAG9451472.1"/>
    </source>
</evidence>
<evidence type="ECO:0000256" key="3">
    <source>
        <dbReference type="PROSITE-ProRule" id="PRU00285"/>
    </source>
</evidence>
<name>A0AAV7EV10_ARIFI</name>
<sequence>MASMALSRRGLLASGSLARRLSPLAAPSHVRAFNNNALRLEEEERDVDVDRQGDQYLSRRRGDFPFFGGVMDPFSSSRTLSQLFNMMDQMMENPLVATSRGLGGGARRGFDVKEDGNALHLRIDMPGLGKEHVKVSVEQNTLVIRGEGEKETEEEGEGDMRYSSRIDLPPKVYKLDQVKAEMKNGVLKVMVPKVKEEERSDVVHINVE</sequence>
<dbReference type="InterPro" id="IPR002068">
    <property type="entry name" value="A-crystallin/Hsp20_dom"/>
</dbReference>
<dbReference type="Proteomes" id="UP000825729">
    <property type="component" value="Unassembled WGS sequence"/>
</dbReference>
<gene>
    <name evidence="6" type="ORF">H6P81_011437</name>
</gene>
<dbReference type="SUPFAM" id="SSF49764">
    <property type="entry name" value="HSP20-like chaperones"/>
    <property type="match status" value="1"/>
</dbReference>